<dbReference type="SUPFAM" id="SSF54928">
    <property type="entry name" value="RNA-binding domain, RBD"/>
    <property type="match status" value="2"/>
</dbReference>
<dbReference type="Proteomes" id="UP000185944">
    <property type="component" value="Unassembled WGS sequence"/>
</dbReference>
<dbReference type="PANTHER" id="PTHR48027">
    <property type="entry name" value="HETEROGENEOUS NUCLEAR RIBONUCLEOPROTEIN 87F-RELATED"/>
    <property type="match status" value="1"/>
</dbReference>
<dbReference type="PROSITE" id="PS50102">
    <property type="entry name" value="RRM"/>
    <property type="match status" value="2"/>
</dbReference>
<feature type="compositionally biased region" description="Low complexity" evidence="3">
    <location>
        <begin position="56"/>
        <end position="69"/>
    </location>
</feature>
<comment type="caution">
    <text evidence="5">The sequence shown here is derived from an EMBL/GenBank/DDBJ whole genome shotgun (WGS) entry which is preliminary data.</text>
</comment>
<dbReference type="InterPro" id="IPR012677">
    <property type="entry name" value="Nucleotide-bd_a/b_plait_sf"/>
</dbReference>
<dbReference type="Gene3D" id="3.30.70.330">
    <property type="match status" value="2"/>
</dbReference>
<feature type="domain" description="RRM" evidence="4">
    <location>
        <begin position="188"/>
        <end position="264"/>
    </location>
</feature>
<evidence type="ECO:0000256" key="3">
    <source>
        <dbReference type="SAM" id="MobiDB-lite"/>
    </source>
</evidence>
<dbReference type="InterPro" id="IPR000504">
    <property type="entry name" value="RRM_dom"/>
</dbReference>
<dbReference type="RefSeq" id="XP_067544537.1">
    <property type="nucleotide sequence ID" value="XM_067688950.1"/>
</dbReference>
<feature type="compositionally biased region" description="Basic and acidic residues" evidence="3">
    <location>
        <begin position="9"/>
        <end position="20"/>
    </location>
</feature>
<feature type="compositionally biased region" description="Basic and acidic residues" evidence="3">
    <location>
        <begin position="70"/>
        <end position="88"/>
    </location>
</feature>
<name>A0A177EDF6_9MICR</name>
<dbReference type="STRING" id="1805483.A0A177EDF6"/>
<dbReference type="EMBL" id="LTDL01000038">
    <property type="protein sequence ID" value="OAG29985.1"/>
    <property type="molecule type" value="Genomic_DNA"/>
</dbReference>
<evidence type="ECO:0000256" key="2">
    <source>
        <dbReference type="PROSITE-ProRule" id="PRU00176"/>
    </source>
</evidence>
<dbReference type="Pfam" id="PF00076">
    <property type="entry name" value="RRM_1"/>
    <property type="match status" value="2"/>
</dbReference>
<feature type="compositionally biased region" description="Acidic residues" evidence="3">
    <location>
        <begin position="21"/>
        <end position="44"/>
    </location>
</feature>
<dbReference type="SMART" id="SM00360">
    <property type="entry name" value="RRM"/>
    <property type="match status" value="2"/>
</dbReference>
<evidence type="ECO:0000313" key="6">
    <source>
        <dbReference type="Proteomes" id="UP000185944"/>
    </source>
</evidence>
<keyword evidence="6" id="KW-1185">Reference proteome</keyword>
<reference evidence="5 6" key="1">
    <citation type="submission" date="2016-02" db="EMBL/GenBank/DDBJ databases">
        <title>Discovery of a natural microsporidian pathogen with a broad tissue tropism in Caenorhabditis elegans.</title>
        <authorList>
            <person name="Luallen R.J."/>
            <person name="Reinke A.W."/>
            <person name="Tong L."/>
            <person name="Botts M.R."/>
            <person name="Felix M.-A."/>
            <person name="Troemel E.R."/>
        </authorList>
    </citation>
    <scope>NUCLEOTIDE SEQUENCE [LARGE SCALE GENOMIC DNA]</scope>
    <source>
        <strain evidence="5 6">JUm2807</strain>
    </source>
</reference>
<feature type="region of interest" description="Disordered" evidence="3">
    <location>
        <begin position="162"/>
        <end position="183"/>
    </location>
</feature>
<sequence>MAIRKTANKKTEQKNIKEETASESESESEIESGPEADASEETNASEEVSGSDSGTSASEAESASSSASASEEKEASEKEEETKDDRTIFIKGISYNASEEDLQDIFGKYGAIKEIRIPKSHEGKGKGFAYIEFKNKESCEKSFEVTGTECDGRKLVVDFAKSGPRKEGGADSNNNESAPRYNNSDNGITVFLGNVPFDFEQEDLLSYLKQFAAVKDLRVPMDRDTRKPKGFAFASCDTQAEADKLISSELIFQDRTIRAQISEQKRPGNNGGAPRRDFGGRGGDFGGRGGDFGGRGGRGDRDGGYAKKSWSSENSSNKKHVKFE</sequence>
<feature type="compositionally biased region" description="Polar residues" evidence="3">
    <location>
        <begin position="171"/>
        <end position="183"/>
    </location>
</feature>
<evidence type="ECO:0000313" key="5">
    <source>
        <dbReference type="EMBL" id="OAG29985.1"/>
    </source>
</evidence>
<accession>A0A177EDF6</accession>
<dbReference type="GeneID" id="93647882"/>
<feature type="compositionally biased region" description="Polar residues" evidence="3">
    <location>
        <begin position="45"/>
        <end position="55"/>
    </location>
</feature>
<keyword evidence="1 2" id="KW-0694">RNA-binding</keyword>
<feature type="domain" description="RRM" evidence="4">
    <location>
        <begin position="86"/>
        <end position="162"/>
    </location>
</feature>
<feature type="region of interest" description="Disordered" evidence="3">
    <location>
        <begin position="1"/>
        <end position="88"/>
    </location>
</feature>
<organism evidence="5 6">
    <name type="scientific">Nematocida displodere</name>
    <dbReference type="NCBI Taxonomy" id="1805483"/>
    <lineage>
        <taxon>Eukaryota</taxon>
        <taxon>Fungi</taxon>
        <taxon>Fungi incertae sedis</taxon>
        <taxon>Microsporidia</taxon>
        <taxon>Nematocida</taxon>
    </lineage>
</organism>
<gene>
    <name evidence="5" type="ORF">NEDG_01532</name>
</gene>
<dbReference type="AlphaFoldDB" id="A0A177EDF6"/>
<dbReference type="OrthoDB" id="275748at2759"/>
<proteinExistence type="predicted"/>
<feature type="region of interest" description="Disordered" evidence="3">
    <location>
        <begin position="259"/>
        <end position="324"/>
    </location>
</feature>
<dbReference type="VEuPathDB" id="MicrosporidiaDB:NEDG_01532"/>
<feature type="compositionally biased region" description="Gly residues" evidence="3">
    <location>
        <begin position="280"/>
        <end position="296"/>
    </location>
</feature>
<protein>
    <recommendedName>
        <fullName evidence="4">RRM domain-containing protein</fullName>
    </recommendedName>
</protein>
<dbReference type="GO" id="GO:0003723">
    <property type="term" value="F:RNA binding"/>
    <property type="evidence" value="ECO:0007669"/>
    <property type="project" value="UniProtKB-UniRule"/>
</dbReference>
<dbReference type="InterPro" id="IPR035979">
    <property type="entry name" value="RBD_domain_sf"/>
</dbReference>
<evidence type="ECO:0000256" key="1">
    <source>
        <dbReference type="ARBA" id="ARBA00022884"/>
    </source>
</evidence>
<evidence type="ECO:0000259" key="4">
    <source>
        <dbReference type="PROSITE" id="PS50102"/>
    </source>
</evidence>
<dbReference type="InterPro" id="IPR052462">
    <property type="entry name" value="SLIRP/GR-RBP-like"/>
</dbReference>